<name>A0A235FED1_9BACL</name>
<organism evidence="4 5">
    <name type="scientific">Fictibacillus aquaticus</name>
    <dbReference type="NCBI Taxonomy" id="2021314"/>
    <lineage>
        <taxon>Bacteria</taxon>
        <taxon>Bacillati</taxon>
        <taxon>Bacillota</taxon>
        <taxon>Bacilli</taxon>
        <taxon>Bacillales</taxon>
        <taxon>Fictibacillaceae</taxon>
        <taxon>Fictibacillus</taxon>
    </lineage>
</organism>
<comment type="caution">
    <text evidence="4">The sequence shown here is derived from an EMBL/GenBank/DDBJ whole genome shotgun (WGS) entry which is preliminary data.</text>
</comment>
<comment type="similarity">
    <text evidence="1">Belongs to the ComF/GntX family.</text>
</comment>
<dbReference type="Gene3D" id="3.40.50.2020">
    <property type="match status" value="1"/>
</dbReference>
<evidence type="ECO:0000313" key="5">
    <source>
        <dbReference type="Proteomes" id="UP000215059"/>
    </source>
</evidence>
<gene>
    <name evidence="4" type="ORF">CGZ90_07675</name>
</gene>
<evidence type="ECO:0000256" key="1">
    <source>
        <dbReference type="ARBA" id="ARBA00008007"/>
    </source>
</evidence>
<feature type="domain" description="Double zinc ribbon" evidence="3">
    <location>
        <begin position="23"/>
        <end position="69"/>
    </location>
</feature>
<reference evidence="4 5" key="1">
    <citation type="submission" date="2017-07" db="EMBL/GenBank/DDBJ databases">
        <title>Fictibacillus sp. nov. GDSW-R2A3 Genome sequencing and assembly.</title>
        <authorList>
            <person name="Mayilraj S."/>
        </authorList>
    </citation>
    <scope>NUCLEOTIDE SEQUENCE [LARGE SCALE GENOMIC DNA]</scope>
    <source>
        <strain evidence="4 5">GDSW-R2A3</strain>
    </source>
</reference>
<dbReference type="PANTHER" id="PTHR47505:SF1">
    <property type="entry name" value="DNA UTILIZATION PROTEIN YHGH"/>
    <property type="match status" value="1"/>
</dbReference>
<dbReference type="InterPro" id="IPR029057">
    <property type="entry name" value="PRTase-like"/>
</dbReference>
<dbReference type="AlphaFoldDB" id="A0A235FED1"/>
<evidence type="ECO:0000259" key="3">
    <source>
        <dbReference type="Pfam" id="PF18912"/>
    </source>
</evidence>
<evidence type="ECO:0008006" key="6">
    <source>
        <dbReference type="Google" id="ProtNLM"/>
    </source>
</evidence>
<dbReference type="InterPro" id="IPR051910">
    <property type="entry name" value="ComF/GntX_DNA_util-trans"/>
</dbReference>
<dbReference type="RefSeq" id="WP_094251711.1">
    <property type="nucleotide sequence ID" value="NZ_JBHLXL010000001.1"/>
</dbReference>
<protein>
    <recommendedName>
        <fullName evidence="6">Phosphoribosyltransferase domain-containing protein</fullName>
    </recommendedName>
</protein>
<evidence type="ECO:0000313" key="4">
    <source>
        <dbReference type="EMBL" id="OYD59750.1"/>
    </source>
</evidence>
<accession>A0A235FED1</accession>
<dbReference type="SUPFAM" id="SSF53271">
    <property type="entry name" value="PRTase-like"/>
    <property type="match status" value="1"/>
</dbReference>
<dbReference type="EMBL" id="NOII01000001">
    <property type="protein sequence ID" value="OYD59750.1"/>
    <property type="molecule type" value="Genomic_DNA"/>
</dbReference>
<dbReference type="Pfam" id="PF00156">
    <property type="entry name" value="Pribosyltran"/>
    <property type="match status" value="1"/>
</dbReference>
<sequence length="233" mass="26864">MSRCLYCFTPYAFPLSWESLFNLHTDNGLCEECSEKLEEINGDICEMCGRPFSLFPEQYRQENTCNDCVRWESDIVWTGILAGNRSLYVYNPFMQEMLSKYKYRGDAELAKVFYNTARKMYKKEFQKHILVPIPLSEERHLERGFNQSLLIAEGMGPVHNVLIRTSHEQKQSKKNRAERMNMENKPFEAVEDVSGKKVLLIDDVYTTGSTIRQAAKTLRDAGASSVSSLTLAR</sequence>
<keyword evidence="5" id="KW-1185">Reference proteome</keyword>
<dbReference type="InterPro" id="IPR000836">
    <property type="entry name" value="PRTase_dom"/>
</dbReference>
<dbReference type="PANTHER" id="PTHR47505">
    <property type="entry name" value="DNA UTILIZATION PROTEIN YHGH"/>
    <property type="match status" value="1"/>
</dbReference>
<dbReference type="Pfam" id="PF18912">
    <property type="entry name" value="DZR_2"/>
    <property type="match status" value="1"/>
</dbReference>
<dbReference type="OrthoDB" id="9779910at2"/>
<dbReference type="CDD" id="cd06223">
    <property type="entry name" value="PRTases_typeI"/>
    <property type="match status" value="1"/>
</dbReference>
<evidence type="ECO:0000259" key="2">
    <source>
        <dbReference type="Pfam" id="PF00156"/>
    </source>
</evidence>
<proteinExistence type="inferred from homology"/>
<dbReference type="Proteomes" id="UP000215059">
    <property type="component" value="Unassembled WGS sequence"/>
</dbReference>
<dbReference type="InterPro" id="IPR044005">
    <property type="entry name" value="DZR_2"/>
</dbReference>
<feature type="domain" description="Phosphoribosyltransferase" evidence="2">
    <location>
        <begin position="174"/>
        <end position="232"/>
    </location>
</feature>